<keyword evidence="9" id="KW-0812">Transmembrane</keyword>
<dbReference type="InterPro" id="IPR005467">
    <property type="entry name" value="His_kinase_dom"/>
</dbReference>
<dbReference type="Pfam" id="PF06580">
    <property type="entry name" value="His_kinase"/>
    <property type="match status" value="1"/>
</dbReference>
<dbReference type="PANTHER" id="PTHR34220:SF7">
    <property type="entry name" value="SENSOR HISTIDINE KINASE YPDA"/>
    <property type="match status" value="1"/>
</dbReference>
<evidence type="ECO:0000256" key="5">
    <source>
        <dbReference type="ARBA" id="ARBA00022679"/>
    </source>
</evidence>
<evidence type="ECO:0000256" key="4">
    <source>
        <dbReference type="ARBA" id="ARBA00022553"/>
    </source>
</evidence>
<dbReference type="Gene3D" id="6.10.340.10">
    <property type="match status" value="1"/>
</dbReference>
<keyword evidence="9" id="KW-0472">Membrane</keyword>
<evidence type="ECO:0000313" key="12">
    <source>
        <dbReference type="EMBL" id="QIK52206.1"/>
    </source>
</evidence>
<keyword evidence="8" id="KW-0175">Coiled coil</keyword>
<name>A0A6G7WIZ1_9LACT</name>
<feature type="coiled-coil region" evidence="8">
    <location>
        <begin position="237"/>
        <end position="276"/>
    </location>
</feature>
<dbReference type="Gene3D" id="3.30.565.10">
    <property type="entry name" value="Histidine kinase-like ATPase, C-terminal domain"/>
    <property type="match status" value="1"/>
</dbReference>
<comment type="subcellular location">
    <subcellularLocation>
        <location evidence="2">Membrane</location>
    </subcellularLocation>
</comment>
<dbReference type="InterPro" id="IPR003660">
    <property type="entry name" value="HAMP_dom"/>
</dbReference>
<dbReference type="AlphaFoldDB" id="A0A6G7WIZ1"/>
<dbReference type="InterPro" id="IPR003594">
    <property type="entry name" value="HATPase_dom"/>
</dbReference>
<keyword evidence="5" id="KW-0808">Transferase</keyword>
<sequence>MTTKKTIRELIFQSTKWMRLLAIIPLVVSIIIYTNHLFTYQRAVNNIHRANEISTAFRTQVIEDVWGLVYGQVTPAVFSQENIITDLREDITDMADKAQSQAEHATLMLTLEAVDSMETYVETIKENIVMNQPVAKNENVMLQVESSNLLVLDILQEFIEVEINFASSTGSEVMNSVIVLSIIEGFVLLATFILSKRIKHSLTKNVEMPLNELMEMSDQISKGNLNYRVSIPPITELAALSNQMNGMAENLNVLLEENAKKQYHLAQSEMRVLQAQITPHFIYNSLDAILALAEQGDMAAVQKMTYSLSDFFRISLSKGRDWITLEKEIKHISDYLLILKMRYGDMLTYDISVSEELHSYTILKMLLQPVVENAVYHGTKAVRRVGLITVTAYQEDDMLCFSIADNGKGVPPEKLAEIRAELNKGVETDFREGYGLYNVNKRLLLYYGEKARLTFDSQLNHGTTVTIRVPLHELDQEGGIN</sequence>
<dbReference type="KEGG" id="jpo:G7058_09250"/>
<dbReference type="EC" id="2.7.13.3" evidence="3"/>
<dbReference type="GO" id="GO:0016020">
    <property type="term" value="C:membrane"/>
    <property type="evidence" value="ECO:0007669"/>
    <property type="project" value="UniProtKB-SubCell"/>
</dbReference>
<keyword evidence="9" id="KW-1133">Transmembrane helix</keyword>
<dbReference type="CDD" id="cd06225">
    <property type="entry name" value="HAMP"/>
    <property type="match status" value="1"/>
</dbReference>
<dbReference type="Proteomes" id="UP000501830">
    <property type="component" value="Chromosome"/>
</dbReference>
<dbReference type="Pfam" id="PF02518">
    <property type="entry name" value="HATPase_c"/>
    <property type="match status" value="1"/>
</dbReference>
<dbReference type="InterPro" id="IPR010559">
    <property type="entry name" value="Sig_transdc_His_kin_internal"/>
</dbReference>
<dbReference type="InterPro" id="IPR050640">
    <property type="entry name" value="Bact_2-comp_sensor_kinase"/>
</dbReference>
<dbReference type="EMBL" id="CP049889">
    <property type="protein sequence ID" value="QIK52206.1"/>
    <property type="molecule type" value="Genomic_DNA"/>
</dbReference>
<dbReference type="PROSITE" id="PS50109">
    <property type="entry name" value="HIS_KIN"/>
    <property type="match status" value="1"/>
</dbReference>
<evidence type="ECO:0000259" key="11">
    <source>
        <dbReference type="PROSITE" id="PS50885"/>
    </source>
</evidence>
<feature type="transmembrane region" description="Helical" evidence="9">
    <location>
        <begin position="20"/>
        <end position="38"/>
    </location>
</feature>
<keyword evidence="4" id="KW-0597">Phosphoprotein</keyword>
<evidence type="ECO:0000256" key="7">
    <source>
        <dbReference type="ARBA" id="ARBA00023012"/>
    </source>
</evidence>
<dbReference type="Pfam" id="PF00672">
    <property type="entry name" value="HAMP"/>
    <property type="match status" value="1"/>
</dbReference>
<feature type="domain" description="HAMP" evidence="11">
    <location>
        <begin position="204"/>
        <end position="256"/>
    </location>
</feature>
<evidence type="ECO:0000256" key="8">
    <source>
        <dbReference type="SAM" id="Coils"/>
    </source>
</evidence>
<dbReference type="GO" id="GO:0000155">
    <property type="term" value="F:phosphorelay sensor kinase activity"/>
    <property type="evidence" value="ECO:0007669"/>
    <property type="project" value="InterPro"/>
</dbReference>
<feature type="domain" description="Histidine kinase" evidence="10">
    <location>
        <begin position="363"/>
        <end position="473"/>
    </location>
</feature>
<evidence type="ECO:0000256" key="3">
    <source>
        <dbReference type="ARBA" id="ARBA00012438"/>
    </source>
</evidence>
<dbReference type="SUPFAM" id="SSF55874">
    <property type="entry name" value="ATPase domain of HSP90 chaperone/DNA topoisomerase II/histidine kinase"/>
    <property type="match status" value="1"/>
</dbReference>
<evidence type="ECO:0000313" key="13">
    <source>
        <dbReference type="Proteomes" id="UP000501830"/>
    </source>
</evidence>
<accession>A0A6G7WIZ1</accession>
<dbReference type="SMART" id="SM00304">
    <property type="entry name" value="HAMP"/>
    <property type="match status" value="1"/>
</dbReference>
<dbReference type="InterPro" id="IPR036890">
    <property type="entry name" value="HATPase_C_sf"/>
</dbReference>
<dbReference type="PANTHER" id="PTHR34220">
    <property type="entry name" value="SENSOR HISTIDINE KINASE YPDA"/>
    <property type="match status" value="1"/>
</dbReference>
<gene>
    <name evidence="12" type="ORF">G7058_09250</name>
</gene>
<keyword evidence="13" id="KW-1185">Reference proteome</keyword>
<dbReference type="SUPFAM" id="SSF158472">
    <property type="entry name" value="HAMP domain-like"/>
    <property type="match status" value="1"/>
</dbReference>
<dbReference type="PROSITE" id="PS50885">
    <property type="entry name" value="HAMP"/>
    <property type="match status" value="1"/>
</dbReference>
<organism evidence="12 13">
    <name type="scientific">Jeotgalibaca porci</name>
    <dbReference type="NCBI Taxonomy" id="1868793"/>
    <lineage>
        <taxon>Bacteria</taxon>
        <taxon>Bacillati</taxon>
        <taxon>Bacillota</taxon>
        <taxon>Bacilli</taxon>
        <taxon>Lactobacillales</taxon>
        <taxon>Carnobacteriaceae</taxon>
        <taxon>Jeotgalibaca</taxon>
    </lineage>
</organism>
<evidence type="ECO:0000256" key="2">
    <source>
        <dbReference type="ARBA" id="ARBA00004370"/>
    </source>
</evidence>
<evidence type="ECO:0000256" key="1">
    <source>
        <dbReference type="ARBA" id="ARBA00000085"/>
    </source>
</evidence>
<dbReference type="SMART" id="SM00387">
    <property type="entry name" value="HATPase_c"/>
    <property type="match status" value="1"/>
</dbReference>
<keyword evidence="7" id="KW-0902">Two-component regulatory system</keyword>
<dbReference type="RefSeq" id="WP_166063270.1">
    <property type="nucleotide sequence ID" value="NZ_CP049889.1"/>
</dbReference>
<proteinExistence type="predicted"/>
<evidence type="ECO:0000256" key="9">
    <source>
        <dbReference type="SAM" id="Phobius"/>
    </source>
</evidence>
<evidence type="ECO:0000259" key="10">
    <source>
        <dbReference type="PROSITE" id="PS50109"/>
    </source>
</evidence>
<keyword evidence="6 12" id="KW-0418">Kinase</keyword>
<evidence type="ECO:0000256" key="6">
    <source>
        <dbReference type="ARBA" id="ARBA00022777"/>
    </source>
</evidence>
<reference evidence="12 13" key="1">
    <citation type="journal article" date="2017" name="Int. J. Syst. Evol. Microbiol.">
        <title>Jeotgalibaca porci sp. nov. and Jeotgalibaca arthritidis sp. nov., isolated from pigs, and emended description of the genus Jeotgalibaca.</title>
        <authorList>
            <person name="Zamora L."/>
            <person name="Perez-Sancho M."/>
            <person name="Dominguez L."/>
            <person name="Fernandez-Garayzabal J.F."/>
            <person name="Vela A.I."/>
        </authorList>
    </citation>
    <scope>NUCLEOTIDE SEQUENCE [LARGE SCALE GENOMIC DNA]</scope>
    <source>
        <strain evidence="12 13">CCUG 69148</strain>
    </source>
</reference>
<protein>
    <recommendedName>
        <fullName evidence="3">histidine kinase</fullName>
        <ecNumber evidence="3">2.7.13.3</ecNumber>
    </recommendedName>
</protein>
<dbReference type="GeneID" id="94553469"/>
<comment type="catalytic activity">
    <reaction evidence="1">
        <text>ATP + protein L-histidine = ADP + protein N-phospho-L-histidine.</text>
        <dbReference type="EC" id="2.7.13.3"/>
    </reaction>
</comment>